<evidence type="ECO:0000313" key="6">
    <source>
        <dbReference type="EMBL" id="AGA25216.1"/>
    </source>
</evidence>
<gene>
    <name evidence="6" type="ordered locus">Sinac_0807</name>
</gene>
<evidence type="ECO:0000256" key="2">
    <source>
        <dbReference type="ARBA" id="ARBA00022649"/>
    </source>
</evidence>
<evidence type="ECO:0000313" key="7">
    <source>
        <dbReference type="Proteomes" id="UP000010798"/>
    </source>
</evidence>
<dbReference type="RefSeq" id="WP_015244396.1">
    <property type="nucleotide sequence ID" value="NC_019892.1"/>
</dbReference>
<dbReference type="Proteomes" id="UP000010798">
    <property type="component" value="Chromosome"/>
</dbReference>
<dbReference type="STRING" id="886293.Sinac_0807"/>
<protein>
    <recommendedName>
        <fullName evidence="8">Nucleotidyltransferase</fullName>
    </recommendedName>
</protein>
<keyword evidence="1" id="KW-0597">Phosphoprotein</keyword>
<evidence type="ECO:0008006" key="8">
    <source>
        <dbReference type="Google" id="ProtNLM"/>
    </source>
</evidence>
<dbReference type="OrthoDB" id="9810538at2"/>
<dbReference type="HOGENOM" id="CLU_142825_3_3_0"/>
<dbReference type="KEGG" id="saci:Sinac_0807"/>
<dbReference type="GO" id="GO:0000166">
    <property type="term" value="F:nucleotide binding"/>
    <property type="evidence" value="ECO:0007669"/>
    <property type="project" value="UniProtKB-KW"/>
</dbReference>
<dbReference type="PANTHER" id="PTHR34139">
    <property type="entry name" value="UPF0331 PROTEIN MJ0127"/>
    <property type="match status" value="1"/>
</dbReference>
<accession>L0D978</accession>
<dbReference type="AlphaFoldDB" id="L0D978"/>
<proteinExistence type="predicted"/>
<keyword evidence="3" id="KW-0540">Nuclease</keyword>
<evidence type="ECO:0000256" key="1">
    <source>
        <dbReference type="ARBA" id="ARBA00022553"/>
    </source>
</evidence>
<keyword evidence="4" id="KW-0547">Nucleotide-binding</keyword>
<dbReference type="PANTHER" id="PTHR34139:SF1">
    <property type="entry name" value="RNASE MJ1380-RELATED"/>
    <property type="match status" value="1"/>
</dbReference>
<sequence>MSRKPEQRIADIIIGCEKILRFTSGMNKEQLAEQDLVMDAVLRNIEIIGEATKNLPDDVRAQMPGIEWKKIAGMRDWLSHVYYRVDPDIVWDAVETKVPELLRTLQAFKDENPLDA</sequence>
<dbReference type="eggNOG" id="COG2361">
    <property type="taxonomic scope" value="Bacteria"/>
</dbReference>
<keyword evidence="2" id="KW-1277">Toxin-antitoxin system</keyword>
<keyword evidence="7" id="KW-1185">Reference proteome</keyword>
<evidence type="ECO:0000256" key="5">
    <source>
        <dbReference type="ARBA" id="ARBA00022801"/>
    </source>
</evidence>
<evidence type="ECO:0000256" key="4">
    <source>
        <dbReference type="ARBA" id="ARBA00022741"/>
    </source>
</evidence>
<keyword evidence="5" id="KW-0378">Hydrolase</keyword>
<dbReference type="InterPro" id="IPR051813">
    <property type="entry name" value="HepT_RNase_toxin"/>
</dbReference>
<name>L0D978_SINAD</name>
<dbReference type="GO" id="GO:0110001">
    <property type="term" value="C:toxin-antitoxin complex"/>
    <property type="evidence" value="ECO:0007669"/>
    <property type="project" value="InterPro"/>
</dbReference>
<reference evidence="6 7" key="1">
    <citation type="submission" date="2012-02" db="EMBL/GenBank/DDBJ databases">
        <title>Complete sequence of chromosome of Singulisphaera acidiphila DSM 18658.</title>
        <authorList>
            <consortium name="US DOE Joint Genome Institute (JGI-PGF)"/>
            <person name="Lucas S."/>
            <person name="Copeland A."/>
            <person name="Lapidus A."/>
            <person name="Glavina del Rio T."/>
            <person name="Dalin E."/>
            <person name="Tice H."/>
            <person name="Bruce D."/>
            <person name="Goodwin L."/>
            <person name="Pitluck S."/>
            <person name="Peters L."/>
            <person name="Ovchinnikova G."/>
            <person name="Chertkov O."/>
            <person name="Kyrpides N."/>
            <person name="Mavromatis K."/>
            <person name="Ivanova N."/>
            <person name="Brettin T."/>
            <person name="Detter J.C."/>
            <person name="Han C."/>
            <person name="Larimer F."/>
            <person name="Land M."/>
            <person name="Hauser L."/>
            <person name="Markowitz V."/>
            <person name="Cheng J.-F."/>
            <person name="Hugenholtz P."/>
            <person name="Woyke T."/>
            <person name="Wu D."/>
            <person name="Tindall B."/>
            <person name="Pomrenke H."/>
            <person name="Brambilla E."/>
            <person name="Klenk H.-P."/>
            <person name="Eisen J.A."/>
        </authorList>
    </citation>
    <scope>NUCLEOTIDE SEQUENCE [LARGE SCALE GENOMIC DNA]</scope>
    <source>
        <strain evidence="7">ATCC BAA-1392 / DSM 18658 / VKM B-2454 / MOB10</strain>
    </source>
</reference>
<dbReference type="Pfam" id="PF01934">
    <property type="entry name" value="HepT-like"/>
    <property type="match status" value="1"/>
</dbReference>
<dbReference type="GO" id="GO:0016787">
    <property type="term" value="F:hydrolase activity"/>
    <property type="evidence" value="ECO:0007669"/>
    <property type="project" value="UniProtKB-KW"/>
</dbReference>
<dbReference type="InterPro" id="IPR008201">
    <property type="entry name" value="HepT-like"/>
</dbReference>
<dbReference type="EMBL" id="CP003364">
    <property type="protein sequence ID" value="AGA25216.1"/>
    <property type="molecule type" value="Genomic_DNA"/>
</dbReference>
<dbReference type="GO" id="GO:0004540">
    <property type="term" value="F:RNA nuclease activity"/>
    <property type="evidence" value="ECO:0007669"/>
    <property type="project" value="InterPro"/>
</dbReference>
<organism evidence="6 7">
    <name type="scientific">Singulisphaera acidiphila (strain ATCC BAA-1392 / DSM 18658 / VKM B-2454 / MOB10)</name>
    <dbReference type="NCBI Taxonomy" id="886293"/>
    <lineage>
        <taxon>Bacteria</taxon>
        <taxon>Pseudomonadati</taxon>
        <taxon>Planctomycetota</taxon>
        <taxon>Planctomycetia</taxon>
        <taxon>Isosphaerales</taxon>
        <taxon>Isosphaeraceae</taxon>
        <taxon>Singulisphaera</taxon>
    </lineage>
</organism>
<evidence type="ECO:0000256" key="3">
    <source>
        <dbReference type="ARBA" id="ARBA00022722"/>
    </source>
</evidence>